<evidence type="ECO:0000313" key="3">
    <source>
        <dbReference type="Proteomes" id="UP000823674"/>
    </source>
</evidence>
<proteinExistence type="predicted"/>
<dbReference type="EMBL" id="JADBGQ010000002">
    <property type="protein sequence ID" value="KAG5410114.1"/>
    <property type="molecule type" value="Genomic_DNA"/>
</dbReference>
<organism evidence="2 3">
    <name type="scientific">Brassica rapa subsp. trilocularis</name>
    <dbReference type="NCBI Taxonomy" id="1813537"/>
    <lineage>
        <taxon>Eukaryota</taxon>
        <taxon>Viridiplantae</taxon>
        <taxon>Streptophyta</taxon>
        <taxon>Embryophyta</taxon>
        <taxon>Tracheophyta</taxon>
        <taxon>Spermatophyta</taxon>
        <taxon>Magnoliopsida</taxon>
        <taxon>eudicotyledons</taxon>
        <taxon>Gunneridae</taxon>
        <taxon>Pentapetalae</taxon>
        <taxon>rosids</taxon>
        <taxon>malvids</taxon>
        <taxon>Brassicales</taxon>
        <taxon>Brassicaceae</taxon>
        <taxon>Brassiceae</taxon>
        <taxon>Brassica</taxon>
    </lineage>
</organism>
<evidence type="ECO:0000313" key="2">
    <source>
        <dbReference type="EMBL" id="KAG5410114.1"/>
    </source>
</evidence>
<reference evidence="2 3" key="1">
    <citation type="submission" date="2021-03" db="EMBL/GenBank/DDBJ databases">
        <authorList>
            <person name="King G.J."/>
            <person name="Bancroft I."/>
            <person name="Baten A."/>
            <person name="Bloomfield J."/>
            <person name="Borpatragohain P."/>
            <person name="He Z."/>
            <person name="Irish N."/>
            <person name="Irwin J."/>
            <person name="Liu K."/>
            <person name="Mauleon R.P."/>
            <person name="Moore J."/>
            <person name="Morris R."/>
            <person name="Ostergaard L."/>
            <person name="Wang B."/>
            <person name="Wells R."/>
        </authorList>
    </citation>
    <scope>NUCLEOTIDE SEQUENCE [LARGE SCALE GENOMIC DNA]</scope>
    <source>
        <strain evidence="2">R-o-18</strain>
        <tissue evidence="2">Leaf</tissue>
    </source>
</reference>
<accession>A0ABQ7NK62</accession>
<sequence length="127" mass="13977">MNLEEACETGSDIDGHVQQGDEDTAPFQQPAVHKFPNHTNTNHSPSALHDDLYLITSNHISSLSEHTRPDPNLCPLGETRSVQFDTILEGMYIISLKLIVGSGERLVVQMVASTCQVSTKQHCCLSF</sequence>
<feature type="non-terminal residue" evidence="2">
    <location>
        <position position="127"/>
    </location>
</feature>
<gene>
    <name evidence="2" type="primary">A02p028090.1_BraROA</name>
    <name evidence="2" type="ORF">IGI04_006433</name>
</gene>
<protein>
    <submittedName>
        <fullName evidence="2">Uncharacterized protein</fullName>
    </submittedName>
</protein>
<feature type="region of interest" description="Disordered" evidence="1">
    <location>
        <begin position="1"/>
        <end position="43"/>
    </location>
</feature>
<name>A0ABQ7NK62_BRACM</name>
<comment type="caution">
    <text evidence="2">The sequence shown here is derived from an EMBL/GenBank/DDBJ whole genome shotgun (WGS) entry which is preliminary data.</text>
</comment>
<dbReference type="Proteomes" id="UP000823674">
    <property type="component" value="Chromosome A02"/>
</dbReference>
<keyword evidence="3" id="KW-1185">Reference proteome</keyword>
<evidence type="ECO:0000256" key="1">
    <source>
        <dbReference type="SAM" id="MobiDB-lite"/>
    </source>
</evidence>